<keyword evidence="2" id="KW-1185">Reference proteome</keyword>
<dbReference type="AlphaFoldDB" id="A0AAV4CNV2"/>
<evidence type="ECO:0000313" key="2">
    <source>
        <dbReference type="Proteomes" id="UP000735302"/>
    </source>
</evidence>
<accession>A0AAV4CNV2</accession>
<evidence type="ECO:0000313" key="1">
    <source>
        <dbReference type="EMBL" id="GFO33549.1"/>
    </source>
</evidence>
<protein>
    <submittedName>
        <fullName evidence="1">Uncharacterized protein</fullName>
    </submittedName>
</protein>
<proteinExistence type="predicted"/>
<dbReference type="EMBL" id="BLXT01006781">
    <property type="protein sequence ID" value="GFO33549.1"/>
    <property type="molecule type" value="Genomic_DNA"/>
</dbReference>
<name>A0AAV4CNV2_9GAST</name>
<dbReference type="Proteomes" id="UP000735302">
    <property type="component" value="Unassembled WGS sequence"/>
</dbReference>
<sequence>MSKSFRTHLMSMGRIILSDSAVNFHASQAYLTIRITYVIRQHPSNTDSSRGRGEEAMIDALLNICNKIMVDSRMDRFPALVSQRKAT</sequence>
<comment type="caution">
    <text evidence="1">The sequence shown here is derived from an EMBL/GenBank/DDBJ whole genome shotgun (WGS) entry which is preliminary data.</text>
</comment>
<reference evidence="1 2" key="1">
    <citation type="journal article" date="2021" name="Elife">
        <title>Chloroplast acquisition without the gene transfer in kleptoplastic sea slugs, Plakobranchus ocellatus.</title>
        <authorList>
            <person name="Maeda T."/>
            <person name="Takahashi S."/>
            <person name="Yoshida T."/>
            <person name="Shimamura S."/>
            <person name="Takaki Y."/>
            <person name="Nagai Y."/>
            <person name="Toyoda A."/>
            <person name="Suzuki Y."/>
            <person name="Arimoto A."/>
            <person name="Ishii H."/>
            <person name="Satoh N."/>
            <person name="Nishiyama T."/>
            <person name="Hasebe M."/>
            <person name="Maruyama T."/>
            <person name="Minagawa J."/>
            <person name="Obokata J."/>
            <person name="Shigenobu S."/>
        </authorList>
    </citation>
    <scope>NUCLEOTIDE SEQUENCE [LARGE SCALE GENOMIC DNA]</scope>
</reference>
<gene>
    <name evidence="1" type="ORF">PoB_006005400</name>
</gene>
<organism evidence="1 2">
    <name type="scientific">Plakobranchus ocellatus</name>
    <dbReference type="NCBI Taxonomy" id="259542"/>
    <lineage>
        <taxon>Eukaryota</taxon>
        <taxon>Metazoa</taxon>
        <taxon>Spiralia</taxon>
        <taxon>Lophotrochozoa</taxon>
        <taxon>Mollusca</taxon>
        <taxon>Gastropoda</taxon>
        <taxon>Heterobranchia</taxon>
        <taxon>Euthyneura</taxon>
        <taxon>Panpulmonata</taxon>
        <taxon>Sacoglossa</taxon>
        <taxon>Placobranchoidea</taxon>
        <taxon>Plakobranchidae</taxon>
        <taxon>Plakobranchus</taxon>
    </lineage>
</organism>